<keyword evidence="4 7" id="KW-0812">Transmembrane</keyword>
<dbReference type="Gene3D" id="1.20.1420.30">
    <property type="entry name" value="NCX, central ion-binding region"/>
    <property type="match status" value="2"/>
</dbReference>
<evidence type="ECO:0000256" key="1">
    <source>
        <dbReference type="ARBA" id="ARBA00004141"/>
    </source>
</evidence>
<evidence type="ECO:0000259" key="8">
    <source>
        <dbReference type="Pfam" id="PF01699"/>
    </source>
</evidence>
<feature type="transmembrane region" description="Helical" evidence="7">
    <location>
        <begin position="74"/>
        <end position="98"/>
    </location>
</feature>
<feature type="transmembrane region" description="Helical" evidence="7">
    <location>
        <begin position="135"/>
        <end position="155"/>
    </location>
</feature>
<keyword evidence="5 7" id="KW-1133">Transmembrane helix</keyword>
<comment type="subcellular location">
    <subcellularLocation>
        <location evidence="1">Membrane</location>
        <topology evidence="1">Multi-pass membrane protein</topology>
    </subcellularLocation>
</comment>
<keyword evidence="3" id="KW-0813">Transport</keyword>
<feature type="transmembrane region" description="Helical" evidence="7">
    <location>
        <begin position="110"/>
        <end position="128"/>
    </location>
</feature>
<dbReference type="InterPro" id="IPR044880">
    <property type="entry name" value="NCX_ion-bd_dom_sf"/>
</dbReference>
<sequence length="389" mass="42280">MDWDWESIVFNSCCLVAGLFVFQNGADLFIDHGEIITLRWGVSETLVALLIAGSEWEELAVVVASILQNRSSIGLGNVIGSSISNILGAFSIGLLLFPEQVVIFDRSSKIYAGALFLVTSVFTLLAYTDRLDFTGGIFFLVSFAIYLFSMGSAVYEGFLTAQSDSEDEDIEEAEEADAAENTQRQGLGISIFSSTLQVPPTELSPLLAPSPASSPKRSSTLMIDIRENRPRPSPYRLFYHLYMFVVGLIALALSGYVLAHSAASLALDFCLNGTLVGMTILAFATTLPQKLHSTLEGVKGHSGMLVATTAGSNIFLLTLCLGVLFISQGEGEFSTELGKELLGFEVWCAWSCSLLLVIIVFMGGRWWMGPLLLACYVAFIATEFLVFKR</sequence>
<evidence type="ECO:0000256" key="7">
    <source>
        <dbReference type="SAM" id="Phobius"/>
    </source>
</evidence>
<feature type="domain" description="Sodium/calcium exchanger membrane region" evidence="8">
    <location>
        <begin position="14"/>
        <end position="148"/>
    </location>
</feature>
<keyword evidence="3" id="KW-0050">Antiport</keyword>
<dbReference type="GO" id="GO:0008273">
    <property type="term" value="F:calcium, potassium:sodium antiporter activity"/>
    <property type="evidence" value="ECO:0007669"/>
    <property type="project" value="TreeGrafter"/>
</dbReference>
<feature type="transmembrane region" description="Helical" evidence="7">
    <location>
        <begin position="237"/>
        <end position="258"/>
    </location>
</feature>
<feature type="domain" description="Sodium/calcium exchanger membrane region" evidence="8">
    <location>
        <begin position="241"/>
        <end position="382"/>
    </location>
</feature>
<evidence type="ECO:0000313" key="10">
    <source>
        <dbReference type="Proteomes" id="UP000235786"/>
    </source>
</evidence>
<evidence type="ECO:0000256" key="3">
    <source>
        <dbReference type="ARBA" id="ARBA00022449"/>
    </source>
</evidence>
<dbReference type="InterPro" id="IPR004837">
    <property type="entry name" value="NaCa_Exmemb"/>
</dbReference>
<dbReference type="GO" id="GO:0005886">
    <property type="term" value="C:plasma membrane"/>
    <property type="evidence" value="ECO:0007669"/>
    <property type="project" value="TreeGrafter"/>
</dbReference>
<reference evidence="9 10" key="1">
    <citation type="submission" date="2016-04" db="EMBL/GenBank/DDBJ databases">
        <title>A degradative enzymes factory behind the ericoid mycorrhizal symbiosis.</title>
        <authorList>
            <consortium name="DOE Joint Genome Institute"/>
            <person name="Martino E."/>
            <person name="Morin E."/>
            <person name="Grelet G."/>
            <person name="Kuo A."/>
            <person name="Kohler A."/>
            <person name="Daghino S."/>
            <person name="Barry K."/>
            <person name="Choi C."/>
            <person name="Cichocki N."/>
            <person name="Clum A."/>
            <person name="Copeland A."/>
            <person name="Hainaut M."/>
            <person name="Haridas S."/>
            <person name="Labutti K."/>
            <person name="Lindquist E."/>
            <person name="Lipzen A."/>
            <person name="Khouja H.-R."/>
            <person name="Murat C."/>
            <person name="Ohm R."/>
            <person name="Olson A."/>
            <person name="Spatafora J."/>
            <person name="Veneault-Fourrey C."/>
            <person name="Henrissat B."/>
            <person name="Grigoriev I."/>
            <person name="Martin F."/>
            <person name="Perotto S."/>
        </authorList>
    </citation>
    <scope>NUCLEOTIDE SEQUENCE [LARGE SCALE GENOMIC DNA]</scope>
    <source>
        <strain evidence="9 10">F</strain>
    </source>
</reference>
<keyword evidence="10" id="KW-1185">Reference proteome</keyword>
<feature type="transmembrane region" description="Helical" evidence="7">
    <location>
        <begin position="341"/>
        <end position="361"/>
    </location>
</feature>
<keyword evidence="6 7" id="KW-0472">Membrane</keyword>
<evidence type="ECO:0000256" key="4">
    <source>
        <dbReference type="ARBA" id="ARBA00022692"/>
    </source>
</evidence>
<organism evidence="9 10">
    <name type="scientific">Hyaloscypha variabilis (strain UAMH 11265 / GT02V1 / F)</name>
    <name type="common">Meliniomyces variabilis</name>
    <dbReference type="NCBI Taxonomy" id="1149755"/>
    <lineage>
        <taxon>Eukaryota</taxon>
        <taxon>Fungi</taxon>
        <taxon>Dikarya</taxon>
        <taxon>Ascomycota</taxon>
        <taxon>Pezizomycotina</taxon>
        <taxon>Leotiomycetes</taxon>
        <taxon>Helotiales</taxon>
        <taxon>Hyaloscyphaceae</taxon>
        <taxon>Hyaloscypha</taxon>
        <taxon>Hyaloscypha variabilis</taxon>
    </lineage>
</organism>
<feature type="transmembrane region" description="Helical" evidence="7">
    <location>
        <begin position="367"/>
        <end position="387"/>
    </location>
</feature>
<evidence type="ECO:0000256" key="5">
    <source>
        <dbReference type="ARBA" id="ARBA00022989"/>
    </source>
</evidence>
<evidence type="ECO:0000313" key="9">
    <source>
        <dbReference type="EMBL" id="PMD48994.1"/>
    </source>
</evidence>
<proteinExistence type="inferred from homology"/>
<evidence type="ECO:0000256" key="2">
    <source>
        <dbReference type="ARBA" id="ARBA00005364"/>
    </source>
</evidence>
<gene>
    <name evidence="9" type="ORF">L207DRAFT_575637</name>
</gene>
<dbReference type="InterPro" id="IPR004481">
    <property type="entry name" value="K/Na/Ca-exchanger"/>
</dbReference>
<dbReference type="STRING" id="1149755.A0A2J6SE05"/>
<dbReference type="Pfam" id="PF01699">
    <property type="entry name" value="Na_Ca_ex"/>
    <property type="match status" value="2"/>
</dbReference>
<dbReference type="OrthoDB" id="2127281at2759"/>
<dbReference type="EMBL" id="KZ613937">
    <property type="protein sequence ID" value="PMD48994.1"/>
    <property type="molecule type" value="Genomic_DNA"/>
</dbReference>
<dbReference type="PANTHER" id="PTHR10846">
    <property type="entry name" value="SODIUM/POTASSIUM/CALCIUM EXCHANGER"/>
    <property type="match status" value="1"/>
</dbReference>
<feature type="transmembrane region" description="Helical" evidence="7">
    <location>
        <begin position="304"/>
        <end position="329"/>
    </location>
</feature>
<accession>A0A2J6SE05</accession>
<dbReference type="Proteomes" id="UP000235786">
    <property type="component" value="Unassembled WGS sequence"/>
</dbReference>
<feature type="transmembrane region" description="Helical" evidence="7">
    <location>
        <begin position="7"/>
        <end position="26"/>
    </location>
</feature>
<evidence type="ECO:0000256" key="6">
    <source>
        <dbReference type="ARBA" id="ARBA00023136"/>
    </source>
</evidence>
<dbReference type="GO" id="GO:0005262">
    <property type="term" value="F:calcium channel activity"/>
    <property type="evidence" value="ECO:0007669"/>
    <property type="project" value="TreeGrafter"/>
</dbReference>
<comment type="similarity">
    <text evidence="2">Belongs to the Ca(2+):cation antiporter (CaCA) (TC 2.A.19) family. SLC24A subfamily.</text>
</comment>
<dbReference type="AlphaFoldDB" id="A0A2J6SE05"/>
<dbReference type="GO" id="GO:0006874">
    <property type="term" value="P:intracellular calcium ion homeostasis"/>
    <property type="evidence" value="ECO:0007669"/>
    <property type="project" value="TreeGrafter"/>
</dbReference>
<dbReference type="PANTHER" id="PTHR10846:SF8">
    <property type="entry name" value="INNER MEMBRANE PROTEIN YRBG"/>
    <property type="match status" value="1"/>
</dbReference>
<name>A0A2J6SE05_HYAVF</name>
<protein>
    <recommendedName>
        <fullName evidence="8">Sodium/calcium exchanger membrane region domain-containing protein</fullName>
    </recommendedName>
</protein>